<evidence type="ECO:0000313" key="3">
    <source>
        <dbReference type="Proteomes" id="UP000229054"/>
    </source>
</evidence>
<protein>
    <recommendedName>
        <fullName evidence="1">TraC-like domain-containing protein</fullName>
    </recommendedName>
</protein>
<proteinExistence type="predicted"/>
<dbReference type="Pfam" id="PF26593">
    <property type="entry name" value="TraC-like"/>
    <property type="match status" value="1"/>
</dbReference>
<dbReference type="AlphaFoldDB" id="A0A2G9YU55"/>
<accession>A0A2G9YU55</accession>
<comment type="caution">
    <text evidence="2">The sequence shown here is derived from an EMBL/GenBank/DDBJ whole genome shotgun (WGS) entry which is preliminary data.</text>
</comment>
<reference evidence="2 3" key="1">
    <citation type="submission" date="2017-09" db="EMBL/GenBank/DDBJ databases">
        <title>Depth-based differentiation of microbial function through sediment-hosted aquifers and enrichment of novel symbionts in the deep terrestrial subsurface.</title>
        <authorList>
            <person name="Probst A.J."/>
            <person name="Ladd B."/>
            <person name="Jarett J.K."/>
            <person name="Geller-Mcgrath D.E."/>
            <person name="Sieber C.M."/>
            <person name="Emerson J.B."/>
            <person name="Anantharaman K."/>
            <person name="Thomas B.C."/>
            <person name="Malmstrom R."/>
            <person name="Stieglmeier M."/>
            <person name="Klingl A."/>
            <person name="Woyke T."/>
            <person name="Ryan C.M."/>
            <person name="Banfield J.F."/>
        </authorList>
    </citation>
    <scope>NUCLEOTIDE SEQUENCE [LARGE SCALE GENOMIC DNA]</scope>
    <source>
        <strain evidence="2">CG23_combo_of_CG06-09_8_20_14_all_39_25</strain>
    </source>
</reference>
<dbReference type="Proteomes" id="UP000229054">
    <property type="component" value="Unassembled WGS sequence"/>
</dbReference>
<evidence type="ECO:0000313" key="2">
    <source>
        <dbReference type="EMBL" id="PIP22273.1"/>
    </source>
</evidence>
<sequence>MPQTSTQQFLEVDEIREGVVILNNKALRGVLMVSSQNFALKSDDEQKAIIYQFQNFLNSLDFSLEIVVQSRKLNITGYLDKLKELETQQKNELLKIQTADYQKFIKELIAGGAIMSKNFFVVVPFTLVEIPGMKTAKGILGREPTGDFREEQFNRAKSQLWQRMEFVALGLRRCGLQCVPLNTSELIELFWSLYHPEEAEVGYYPEIPSELIH</sequence>
<gene>
    <name evidence="2" type="ORF">COX38_01530</name>
</gene>
<dbReference type="InterPro" id="IPR058596">
    <property type="entry name" value="TraC-like_dom"/>
</dbReference>
<name>A0A2G9YU55_9BACT</name>
<evidence type="ECO:0000259" key="1">
    <source>
        <dbReference type="Pfam" id="PF26593"/>
    </source>
</evidence>
<dbReference type="EMBL" id="PCRN01000061">
    <property type="protein sequence ID" value="PIP22273.1"/>
    <property type="molecule type" value="Genomic_DNA"/>
</dbReference>
<organism evidence="2 3">
    <name type="scientific">Candidatus Nealsonbacteria bacterium CG23_combo_of_CG06-09_8_20_14_all_39_25</name>
    <dbReference type="NCBI Taxonomy" id="1974723"/>
    <lineage>
        <taxon>Bacteria</taxon>
        <taxon>Candidatus Nealsoniibacteriota</taxon>
    </lineage>
</organism>
<feature type="domain" description="TraC-like" evidence="1">
    <location>
        <begin position="24"/>
        <end position="130"/>
    </location>
</feature>